<organism evidence="1 2">
    <name type="scientific">Platanthera zijinensis</name>
    <dbReference type="NCBI Taxonomy" id="2320716"/>
    <lineage>
        <taxon>Eukaryota</taxon>
        <taxon>Viridiplantae</taxon>
        <taxon>Streptophyta</taxon>
        <taxon>Embryophyta</taxon>
        <taxon>Tracheophyta</taxon>
        <taxon>Spermatophyta</taxon>
        <taxon>Magnoliopsida</taxon>
        <taxon>Liliopsida</taxon>
        <taxon>Asparagales</taxon>
        <taxon>Orchidaceae</taxon>
        <taxon>Orchidoideae</taxon>
        <taxon>Orchideae</taxon>
        <taxon>Orchidinae</taxon>
        <taxon>Platanthera</taxon>
    </lineage>
</organism>
<evidence type="ECO:0000313" key="1">
    <source>
        <dbReference type="EMBL" id="KAK8956850.1"/>
    </source>
</evidence>
<accession>A0AAP0GF28</accession>
<gene>
    <name evidence="1" type="ORF">KSP39_PZI001596</name>
</gene>
<dbReference type="AlphaFoldDB" id="A0AAP0GF28"/>
<sequence length="157" mass="17520">MFADRTGGERAPMSRAADVPIMEKPNPSPFRCPHCAGPLSKNLETSNWTVGPLIRDSFGMVRFFFRSICTLISGVVPLSSHYVSCYYTDWQIGSGVGGIASAFYGFNHGTGLRSYSQTRQDPIATGTYLRFYVVLSRGGMLRQNVGARLKKESWRHW</sequence>
<dbReference type="EMBL" id="JBBWWQ010000001">
    <property type="protein sequence ID" value="KAK8956850.1"/>
    <property type="molecule type" value="Genomic_DNA"/>
</dbReference>
<dbReference type="PANTHER" id="PTHR34459">
    <property type="entry name" value="OS01G0264500 PROTEIN"/>
    <property type="match status" value="1"/>
</dbReference>
<keyword evidence="2" id="KW-1185">Reference proteome</keyword>
<comment type="caution">
    <text evidence="1">The sequence shown here is derived from an EMBL/GenBank/DDBJ whole genome shotgun (WGS) entry which is preliminary data.</text>
</comment>
<name>A0AAP0GF28_9ASPA</name>
<evidence type="ECO:0000313" key="2">
    <source>
        <dbReference type="Proteomes" id="UP001418222"/>
    </source>
</evidence>
<protein>
    <submittedName>
        <fullName evidence="1">Uncharacterized protein</fullName>
    </submittedName>
</protein>
<dbReference type="PANTHER" id="PTHR34459:SF3">
    <property type="entry name" value="OS01G0264500 PROTEIN"/>
    <property type="match status" value="1"/>
</dbReference>
<proteinExistence type="predicted"/>
<reference evidence="1 2" key="1">
    <citation type="journal article" date="2022" name="Nat. Plants">
        <title>Genomes of leafy and leafless Platanthera orchids illuminate the evolution of mycoheterotrophy.</title>
        <authorList>
            <person name="Li M.H."/>
            <person name="Liu K.W."/>
            <person name="Li Z."/>
            <person name="Lu H.C."/>
            <person name="Ye Q.L."/>
            <person name="Zhang D."/>
            <person name="Wang J.Y."/>
            <person name="Li Y.F."/>
            <person name="Zhong Z.M."/>
            <person name="Liu X."/>
            <person name="Yu X."/>
            <person name="Liu D.K."/>
            <person name="Tu X.D."/>
            <person name="Liu B."/>
            <person name="Hao Y."/>
            <person name="Liao X.Y."/>
            <person name="Jiang Y.T."/>
            <person name="Sun W.H."/>
            <person name="Chen J."/>
            <person name="Chen Y.Q."/>
            <person name="Ai Y."/>
            <person name="Zhai J.W."/>
            <person name="Wu S.S."/>
            <person name="Zhou Z."/>
            <person name="Hsiao Y.Y."/>
            <person name="Wu W.L."/>
            <person name="Chen Y.Y."/>
            <person name="Lin Y.F."/>
            <person name="Hsu J.L."/>
            <person name="Li C.Y."/>
            <person name="Wang Z.W."/>
            <person name="Zhao X."/>
            <person name="Zhong W.Y."/>
            <person name="Ma X.K."/>
            <person name="Ma L."/>
            <person name="Huang J."/>
            <person name="Chen G.Z."/>
            <person name="Huang M.Z."/>
            <person name="Huang L."/>
            <person name="Peng D.H."/>
            <person name="Luo Y.B."/>
            <person name="Zou S.Q."/>
            <person name="Chen S.P."/>
            <person name="Lan S."/>
            <person name="Tsai W.C."/>
            <person name="Van de Peer Y."/>
            <person name="Liu Z.J."/>
        </authorList>
    </citation>
    <scope>NUCLEOTIDE SEQUENCE [LARGE SCALE GENOMIC DNA]</scope>
    <source>
        <strain evidence="1">Lor287</strain>
    </source>
</reference>
<dbReference type="Proteomes" id="UP001418222">
    <property type="component" value="Unassembled WGS sequence"/>
</dbReference>